<sequence length="80" mass="8368">MKSHVSTFSETIFAVDKSGGRMILDFIYHTSVEVLIPDIGSDETQIIEVAGACFGLGHRGLGGPDDAVVAGGHASLGRPR</sequence>
<organism evidence="1 2">
    <name type="scientific">Dovyalis caffra</name>
    <dbReference type="NCBI Taxonomy" id="77055"/>
    <lineage>
        <taxon>Eukaryota</taxon>
        <taxon>Viridiplantae</taxon>
        <taxon>Streptophyta</taxon>
        <taxon>Embryophyta</taxon>
        <taxon>Tracheophyta</taxon>
        <taxon>Spermatophyta</taxon>
        <taxon>Magnoliopsida</taxon>
        <taxon>eudicotyledons</taxon>
        <taxon>Gunneridae</taxon>
        <taxon>Pentapetalae</taxon>
        <taxon>rosids</taxon>
        <taxon>fabids</taxon>
        <taxon>Malpighiales</taxon>
        <taxon>Salicaceae</taxon>
        <taxon>Flacourtieae</taxon>
        <taxon>Dovyalis</taxon>
    </lineage>
</organism>
<gene>
    <name evidence="1" type="ORF">DCAF_LOCUS13811</name>
</gene>
<comment type="caution">
    <text evidence="1">The sequence shown here is derived from an EMBL/GenBank/DDBJ whole genome shotgun (WGS) entry which is preliminary data.</text>
</comment>
<reference evidence="1 2" key="1">
    <citation type="submission" date="2024-01" db="EMBL/GenBank/DDBJ databases">
        <authorList>
            <person name="Waweru B."/>
        </authorList>
    </citation>
    <scope>NUCLEOTIDE SEQUENCE [LARGE SCALE GENOMIC DNA]</scope>
</reference>
<proteinExistence type="predicted"/>
<name>A0AAV1RRT2_9ROSI</name>
<dbReference type="Proteomes" id="UP001314170">
    <property type="component" value="Unassembled WGS sequence"/>
</dbReference>
<evidence type="ECO:0000313" key="2">
    <source>
        <dbReference type="Proteomes" id="UP001314170"/>
    </source>
</evidence>
<accession>A0AAV1RRT2</accession>
<keyword evidence="2" id="KW-1185">Reference proteome</keyword>
<dbReference type="EMBL" id="CAWUPB010001156">
    <property type="protein sequence ID" value="CAK7338763.1"/>
    <property type="molecule type" value="Genomic_DNA"/>
</dbReference>
<protein>
    <submittedName>
        <fullName evidence="1">Uncharacterized protein</fullName>
    </submittedName>
</protein>
<dbReference type="AlphaFoldDB" id="A0AAV1RRT2"/>
<evidence type="ECO:0000313" key="1">
    <source>
        <dbReference type="EMBL" id="CAK7338763.1"/>
    </source>
</evidence>